<dbReference type="OrthoDB" id="9813903at2"/>
<dbReference type="Pfam" id="PF00990">
    <property type="entry name" value="GGDEF"/>
    <property type="match status" value="1"/>
</dbReference>
<gene>
    <name evidence="3" type="primary">yfgF</name>
    <name evidence="3" type="ORF">ERS852540_02374</name>
</gene>
<evidence type="ECO:0000259" key="1">
    <source>
        <dbReference type="PROSITE" id="PS50883"/>
    </source>
</evidence>
<dbReference type="Gene3D" id="3.30.70.270">
    <property type="match status" value="1"/>
</dbReference>
<dbReference type="SUPFAM" id="SSF55073">
    <property type="entry name" value="Nucleotide cyclase"/>
    <property type="match status" value="1"/>
</dbReference>
<proteinExistence type="predicted"/>
<evidence type="ECO:0000259" key="2">
    <source>
        <dbReference type="PROSITE" id="PS50887"/>
    </source>
</evidence>
<dbReference type="InterPro" id="IPR050706">
    <property type="entry name" value="Cyclic-di-GMP_PDE-like"/>
</dbReference>
<dbReference type="SMART" id="SM00052">
    <property type="entry name" value="EAL"/>
    <property type="match status" value="1"/>
</dbReference>
<reference evidence="3 4" key="1">
    <citation type="submission" date="2015-09" db="EMBL/GenBank/DDBJ databases">
        <authorList>
            <consortium name="Pathogen Informatics"/>
        </authorList>
    </citation>
    <scope>NUCLEOTIDE SEQUENCE [LARGE SCALE GENOMIC DNA]</scope>
    <source>
        <strain evidence="3 4">2789STDY5834928</strain>
    </source>
</reference>
<feature type="domain" description="GGDEF" evidence="2">
    <location>
        <begin position="149"/>
        <end position="288"/>
    </location>
</feature>
<protein>
    <submittedName>
        <fullName evidence="3">Cyclic di-GMP phosphodiesterase YfgF</fullName>
        <ecNumber evidence="3">3.1.4.52</ecNumber>
    </submittedName>
</protein>
<evidence type="ECO:0000313" key="3">
    <source>
        <dbReference type="EMBL" id="CUQ91646.1"/>
    </source>
</evidence>
<dbReference type="InterPro" id="IPR043128">
    <property type="entry name" value="Rev_trsase/Diguanyl_cyclase"/>
</dbReference>
<dbReference type="Gene3D" id="3.20.20.450">
    <property type="entry name" value="EAL domain"/>
    <property type="match status" value="1"/>
</dbReference>
<name>A0A175A5S7_9FIRM</name>
<evidence type="ECO:0000313" key="4">
    <source>
        <dbReference type="Proteomes" id="UP000095662"/>
    </source>
</evidence>
<dbReference type="Proteomes" id="UP000095662">
    <property type="component" value="Unassembled WGS sequence"/>
</dbReference>
<dbReference type="PANTHER" id="PTHR33121">
    <property type="entry name" value="CYCLIC DI-GMP PHOSPHODIESTERASE PDEF"/>
    <property type="match status" value="1"/>
</dbReference>
<dbReference type="InterPro" id="IPR000160">
    <property type="entry name" value="GGDEF_dom"/>
</dbReference>
<dbReference type="AlphaFoldDB" id="A0A175A5S7"/>
<dbReference type="InterPro" id="IPR035919">
    <property type="entry name" value="EAL_sf"/>
</dbReference>
<dbReference type="Pfam" id="PF00563">
    <property type="entry name" value="EAL"/>
    <property type="match status" value="1"/>
</dbReference>
<organism evidence="3 4">
    <name type="scientific">[Eubacterium] siraeum</name>
    <dbReference type="NCBI Taxonomy" id="39492"/>
    <lineage>
        <taxon>Bacteria</taxon>
        <taxon>Bacillati</taxon>
        <taxon>Bacillota</taxon>
        <taxon>Clostridia</taxon>
        <taxon>Eubacteriales</taxon>
        <taxon>Oscillospiraceae</taxon>
        <taxon>Oscillospiraceae incertae sedis</taxon>
    </lineage>
</organism>
<feature type="domain" description="EAL" evidence="1">
    <location>
        <begin position="295"/>
        <end position="540"/>
    </location>
</feature>
<keyword evidence="3" id="KW-0378">Hydrolase</keyword>
<dbReference type="PROSITE" id="PS50887">
    <property type="entry name" value="GGDEF"/>
    <property type="match status" value="1"/>
</dbReference>
<dbReference type="STRING" id="39492.ERS852540_02374"/>
<dbReference type="InterPro" id="IPR029787">
    <property type="entry name" value="Nucleotide_cyclase"/>
</dbReference>
<dbReference type="PANTHER" id="PTHR33121:SF71">
    <property type="entry name" value="OXYGEN SENSOR PROTEIN DOSP"/>
    <property type="match status" value="1"/>
</dbReference>
<sequence length="919" mass="101310">MSFFDKDGNSRHDWNIFLDNFPTIGVFKLPHDSNEAYYDKNVASMLHIEGDNMSKDSFYALLDSLNENQIEDYKNIYMYTADGETSYIKIKIVYDTDYMLGFVQDVTQIMEARSHKDNANEYDMLTGMYTRDYFIKRVRSMLSEISGTAQCCMAAIHINGIERVDSELNYDKTALCVATAANAIKRFISDNVIIGVKSYKDFFIFFRQMTKSEISDIMKKMYDAVARCKLTDEFGNTIETRSEAYTITAGYCWYPSQAATIDMMINYADFALFRAKALGSIKREFSAEEYVAECNSYSDSKLLTGLIYDNNFSYCFQPIVSTVDGSVYAYEALMRPKNSSPLEVLRIAREHGRLYDIERLTFENVLEIISANRARFGEKKIFINSIPNSMITEYDFNRLCEKYGNIMSQLVIEFTEQADLTGDKIASLRYLFKSKSCMIAIDDYGSGYSNTAAVLSLQPDVIKVDRSLIADINTNVKKQHFLTGIIDFARLNNIKVLAEGVETYDEMSVTIRRGVDFIQGFYTAKPQKEIVPDIPDAVAEQMRMLNMCRPEIKKAHDYIVHDGCEEHLDIEKLLSGRYTGVIVENAVAHLYANGCDVMSFVIKTAEGSKSHIILENANIKGALRQCIRLGENSDTTLEIKGTDFLSYDGISVPGSSKLLITGNGNLYIDSYRNDGCCIGSGYNDTFGEITINVNGNVELQANGDHGICIGGGVSPCETPIKLLSGNIKMSSTGKDCIGAGSCDGSCGIETGNATIDISCSGNNALAVGSLCGYTDIKADGTTFLIRSLGERAGCIGSLAALDGSTPSRINIKNSTLNLSLNALCGSAVGCRKTACDTVISDSDITVHVEGDAVAGIGSAEGKGSLLIKNSDIKSSSSSGVYSLEIGFMNKGCIINNSTINSHLINDPDYHEPSRLLQQN</sequence>
<dbReference type="EMBL" id="CZBY01000025">
    <property type="protein sequence ID" value="CUQ91646.1"/>
    <property type="molecule type" value="Genomic_DNA"/>
</dbReference>
<dbReference type="SMART" id="SM00267">
    <property type="entry name" value="GGDEF"/>
    <property type="match status" value="1"/>
</dbReference>
<dbReference type="PROSITE" id="PS50883">
    <property type="entry name" value="EAL"/>
    <property type="match status" value="1"/>
</dbReference>
<dbReference type="EC" id="3.1.4.52" evidence="3"/>
<accession>A0A175A5S7</accession>
<dbReference type="GO" id="GO:0071111">
    <property type="term" value="F:cyclic-guanylate-specific phosphodiesterase activity"/>
    <property type="evidence" value="ECO:0007669"/>
    <property type="project" value="UniProtKB-EC"/>
</dbReference>
<dbReference type="InterPro" id="IPR001633">
    <property type="entry name" value="EAL_dom"/>
</dbReference>
<dbReference type="CDD" id="cd01948">
    <property type="entry name" value="EAL"/>
    <property type="match status" value="1"/>
</dbReference>
<dbReference type="SUPFAM" id="SSF141868">
    <property type="entry name" value="EAL domain-like"/>
    <property type="match status" value="1"/>
</dbReference>